<evidence type="ECO:0000256" key="1">
    <source>
        <dbReference type="SAM" id="MobiDB-lite"/>
    </source>
</evidence>
<dbReference type="InterPro" id="IPR005162">
    <property type="entry name" value="Retrotrans_gag_dom"/>
</dbReference>
<evidence type="ECO:0000313" key="3">
    <source>
        <dbReference type="Ensembl" id="ENSGACP00000067515.1"/>
    </source>
</evidence>
<evidence type="ECO:0000313" key="4">
    <source>
        <dbReference type="Proteomes" id="UP000007635"/>
    </source>
</evidence>
<dbReference type="Pfam" id="PF03732">
    <property type="entry name" value="Retrotrans_gag"/>
    <property type="match status" value="1"/>
</dbReference>
<reference evidence="3" key="3">
    <citation type="submission" date="2025-09" db="UniProtKB">
        <authorList>
            <consortium name="Ensembl"/>
        </authorList>
    </citation>
    <scope>IDENTIFICATION</scope>
</reference>
<feature type="compositionally biased region" description="Pro residues" evidence="1">
    <location>
        <begin position="263"/>
        <end position="274"/>
    </location>
</feature>
<feature type="domain" description="Retrotransposon gag" evidence="2">
    <location>
        <begin position="117"/>
        <end position="207"/>
    </location>
</feature>
<proteinExistence type="predicted"/>
<dbReference type="PANTHER" id="PTHR15503:SF36">
    <property type="entry name" value="RETROTRANSPOSON GAG-LIKE PROTEIN 5"/>
    <property type="match status" value="1"/>
</dbReference>
<accession>A0AAQ4RVN1</accession>
<organism evidence="3 4">
    <name type="scientific">Gasterosteus aculeatus aculeatus</name>
    <name type="common">three-spined stickleback</name>
    <dbReference type="NCBI Taxonomy" id="481459"/>
    <lineage>
        <taxon>Eukaryota</taxon>
        <taxon>Metazoa</taxon>
        <taxon>Chordata</taxon>
        <taxon>Craniata</taxon>
        <taxon>Vertebrata</taxon>
        <taxon>Euteleostomi</taxon>
        <taxon>Actinopterygii</taxon>
        <taxon>Neopterygii</taxon>
        <taxon>Teleostei</taxon>
        <taxon>Neoteleostei</taxon>
        <taxon>Acanthomorphata</taxon>
        <taxon>Eupercaria</taxon>
        <taxon>Perciformes</taxon>
        <taxon>Cottioidei</taxon>
        <taxon>Gasterosteales</taxon>
        <taxon>Gasterosteidae</taxon>
        <taxon>Gasterosteus</taxon>
    </lineage>
</organism>
<feature type="region of interest" description="Disordered" evidence="1">
    <location>
        <begin position="241"/>
        <end position="308"/>
    </location>
</feature>
<dbReference type="Ensembl" id="ENSGACT00000064246.1">
    <property type="protein sequence ID" value="ENSGACP00000067515.1"/>
    <property type="gene ID" value="ENSGACG00000035698.1"/>
</dbReference>
<protein>
    <recommendedName>
        <fullName evidence="2">Retrotransposon gag domain-containing protein</fullName>
    </recommendedName>
</protein>
<reference evidence="3 4" key="1">
    <citation type="journal article" date="2021" name="G3 (Bethesda)">
        <title>Improved contiguity of the threespine stickleback genome using long-read sequencing.</title>
        <authorList>
            <person name="Nath S."/>
            <person name="Shaw D.E."/>
            <person name="White M.A."/>
        </authorList>
    </citation>
    <scope>NUCLEOTIDE SEQUENCE [LARGE SCALE GENOMIC DNA]</scope>
    <source>
        <strain evidence="3 4">Lake Benthic</strain>
    </source>
</reference>
<feature type="compositionally biased region" description="Basic and acidic residues" evidence="1">
    <location>
        <begin position="295"/>
        <end position="308"/>
    </location>
</feature>
<reference evidence="3" key="2">
    <citation type="submission" date="2025-08" db="UniProtKB">
        <authorList>
            <consortium name="Ensembl"/>
        </authorList>
    </citation>
    <scope>IDENTIFICATION</scope>
</reference>
<dbReference type="GeneTree" id="ENSGT00950000183173"/>
<dbReference type="AlphaFoldDB" id="A0AAQ4RVN1"/>
<sequence>MDSAEAEQMAAALGAQDARLSRQEEFQTSLASHISLLSSQIQGLRDLFVQDTTAPRAPTVEAAPPPTAVVHGSGGRLAPPEKFAGEQGLCKTFLIDCSIHFELTPHAFPTERSKVAFMMTHLTGRAKAWASAEWARDSPLCFSLTEFKAALQRVFDPVSTDREKAQELSRLRQGDSSVCDYVIHFRTLAAESGWNSTALYDVFLKGLGAPVQDLLVPLDLPPDLDSLIALAIRTDNRLRQLRRDRSNSSATAEGYPRSRAPGGPDPQRAPPDQPGPFTTEEGGEPMQLGRARLTTGERLRRQQEGRCF</sequence>
<name>A0AAQ4RVN1_GASAC</name>
<keyword evidence="4" id="KW-1185">Reference proteome</keyword>
<dbReference type="InterPro" id="IPR032567">
    <property type="entry name" value="RTL1-rel"/>
</dbReference>
<dbReference type="PANTHER" id="PTHR15503">
    <property type="entry name" value="LDOC1 RELATED"/>
    <property type="match status" value="1"/>
</dbReference>
<dbReference type="Proteomes" id="UP000007635">
    <property type="component" value="Chromosome VII"/>
</dbReference>
<evidence type="ECO:0000259" key="2">
    <source>
        <dbReference type="Pfam" id="PF03732"/>
    </source>
</evidence>